<evidence type="ECO:0000313" key="4">
    <source>
        <dbReference type="Proteomes" id="UP000006176"/>
    </source>
</evidence>
<evidence type="ECO:0000256" key="2">
    <source>
        <dbReference type="SAM" id="SignalP"/>
    </source>
</evidence>
<accession>I3XU34</accession>
<dbReference type="Proteomes" id="UP000006176">
    <property type="component" value="Chromosome"/>
</dbReference>
<reference evidence="3 4" key="1">
    <citation type="submission" date="2012-06" db="EMBL/GenBank/DDBJ databases">
        <title>Complete sequence of Sulfurospirillum barnesii SES-3.</title>
        <authorList>
            <consortium name="US DOE Joint Genome Institute"/>
            <person name="Lucas S."/>
            <person name="Han J."/>
            <person name="Lapidus A."/>
            <person name="Cheng J.-F."/>
            <person name="Goodwin L."/>
            <person name="Pitluck S."/>
            <person name="Peters L."/>
            <person name="Ovchinnikova G."/>
            <person name="Lu M."/>
            <person name="Detter J.C."/>
            <person name="Han C."/>
            <person name="Tapia R."/>
            <person name="Land M."/>
            <person name="Hauser L."/>
            <person name="Kyrpides N."/>
            <person name="Ivanova N."/>
            <person name="Pagani I."/>
            <person name="Stolz J."/>
            <person name="Arkin A."/>
            <person name="Dehal P."/>
            <person name="Oremland R."/>
            <person name="Saltikov C."/>
            <person name="Basu P."/>
            <person name="Hollibaugh J."/>
            <person name="Newman D."/>
            <person name="Stolyar S."/>
            <person name="Hazen T."/>
            <person name="Woyke T."/>
        </authorList>
    </citation>
    <scope>NUCLEOTIDE SEQUENCE [LARGE SCALE GENOMIC DNA]</scope>
    <source>
        <strain evidence="4">ATCC 700032 / DSM 10660 / SES-3</strain>
    </source>
</reference>
<keyword evidence="1" id="KW-1133">Transmembrane helix</keyword>
<name>I3XU34_SULBS</name>
<dbReference type="STRING" id="760154.Sulba_0131"/>
<dbReference type="OrthoDB" id="5340257at2"/>
<keyword evidence="1" id="KW-0812">Transmembrane</keyword>
<keyword evidence="1" id="KW-0472">Membrane</keyword>
<proteinExistence type="predicted"/>
<feature type="signal peptide" evidence="2">
    <location>
        <begin position="1"/>
        <end position="23"/>
    </location>
</feature>
<dbReference type="EMBL" id="CP003333">
    <property type="protein sequence ID" value="AFL67458.1"/>
    <property type="molecule type" value="Genomic_DNA"/>
</dbReference>
<dbReference type="PATRIC" id="fig|760154.4.peg.127"/>
<dbReference type="HOGENOM" id="CLU_2083650_0_0_7"/>
<organism evidence="3 4">
    <name type="scientific">Sulfurospirillum barnesii (strain ATCC 700032 / DSM 10660 / SES-3)</name>
    <dbReference type="NCBI Taxonomy" id="760154"/>
    <lineage>
        <taxon>Bacteria</taxon>
        <taxon>Pseudomonadati</taxon>
        <taxon>Campylobacterota</taxon>
        <taxon>Epsilonproteobacteria</taxon>
        <taxon>Campylobacterales</taxon>
        <taxon>Sulfurospirillaceae</taxon>
        <taxon>Sulfurospirillum</taxon>
    </lineage>
</organism>
<feature type="chain" id="PRO_5003682273" evidence="2">
    <location>
        <begin position="24"/>
        <end position="117"/>
    </location>
</feature>
<dbReference type="KEGG" id="sba:Sulba_0131"/>
<keyword evidence="4" id="KW-1185">Reference proteome</keyword>
<evidence type="ECO:0000313" key="3">
    <source>
        <dbReference type="EMBL" id="AFL67458.1"/>
    </source>
</evidence>
<keyword evidence="2" id="KW-0732">Signal</keyword>
<dbReference type="RefSeq" id="WP_014768344.1">
    <property type="nucleotide sequence ID" value="NC_018002.1"/>
</dbReference>
<feature type="transmembrane region" description="Helical" evidence="1">
    <location>
        <begin position="31"/>
        <end position="52"/>
    </location>
</feature>
<dbReference type="AlphaFoldDB" id="I3XU34"/>
<sequence length="117" mass="13507">MKILKTVLLCVGLLVSGMTSAHAMGDRERGALIGAGAVLLLPSLIEGAGNLFGGTPQRNYTTTHYVEEPRPRVVYTEPYVRERVIIIDNTPRHRYESPRYERDRSYYHSYDRDRYYR</sequence>
<protein>
    <submittedName>
        <fullName evidence="3">Uncharacterized protein</fullName>
    </submittedName>
</protein>
<evidence type="ECO:0000256" key="1">
    <source>
        <dbReference type="SAM" id="Phobius"/>
    </source>
</evidence>
<gene>
    <name evidence="3" type="ordered locus">Sulba_0131</name>
</gene>